<protein>
    <submittedName>
        <fullName evidence="2">Amidotransferase</fullName>
    </submittedName>
</protein>
<gene>
    <name evidence="2" type="ORF">O6P33_07265</name>
</gene>
<evidence type="ECO:0000313" key="2">
    <source>
        <dbReference type="EMBL" id="WBE24188.1"/>
    </source>
</evidence>
<dbReference type="SUPFAM" id="SSF52317">
    <property type="entry name" value="Class I glutamine amidotransferase-like"/>
    <property type="match status" value="1"/>
</dbReference>
<reference evidence="2 3" key="1">
    <citation type="submission" date="2022-12" db="EMBL/GenBank/DDBJ databases">
        <title>Coexistence and Characterization of a Novel Tigecycline Resistance gene tet(X) variant and blaNDM-1 in a Pseudomonas caeni Isolate of Chicken Origin.</title>
        <authorList>
            <person name="Lu X."/>
            <person name="Zhang L."/>
            <person name="Li R."/>
            <person name="Wang Z."/>
        </authorList>
    </citation>
    <scope>NUCLEOTIDE SEQUENCE [LARGE SCALE GENOMIC DNA]</scope>
    <source>
        <strain evidence="2 3">CE14</strain>
    </source>
</reference>
<accession>A0AAE9VL22</accession>
<sequence length="258" mass="29005">MSLRICILEADDLHPELRDTFVGFGQMFKQLFSQQDATVECQIFNVVKGEYPAPEQEFDAYLVTGSKADSFADDPWIVKLRKYLRQSYAQGKVLLGICFGHQILALALGGKAQRSDKGWGIGMHRYRLLQRPSWLPAQADEFQLLISHRDQVTALPAGASVLASSAFCENAAFVLGRQVLCFQGHPEFTHDFSRGLLKLRESIYCPQLYQAAQQSLSQEHDGQIIAQWMLCFIKASKEQAKVVTEQVEKQARESLCSA</sequence>
<dbReference type="AlphaFoldDB" id="A0AAE9VL22"/>
<dbReference type="PANTHER" id="PTHR42695">
    <property type="entry name" value="GLUTAMINE AMIDOTRANSFERASE YLR126C-RELATED"/>
    <property type="match status" value="1"/>
</dbReference>
<dbReference type="EMBL" id="CP114976">
    <property type="protein sequence ID" value="WBE24188.1"/>
    <property type="molecule type" value="Genomic_DNA"/>
</dbReference>
<proteinExistence type="predicted"/>
<evidence type="ECO:0000259" key="1">
    <source>
        <dbReference type="Pfam" id="PF00117"/>
    </source>
</evidence>
<dbReference type="NCBIfam" id="NF004212">
    <property type="entry name" value="PRK05665.1"/>
    <property type="match status" value="1"/>
</dbReference>
<keyword evidence="3" id="KW-1185">Reference proteome</keyword>
<dbReference type="KEGG" id="dce:O6P33_07265"/>
<dbReference type="Gene3D" id="3.40.50.880">
    <property type="match status" value="1"/>
</dbReference>
<dbReference type="InterPro" id="IPR017926">
    <property type="entry name" value="GATASE"/>
</dbReference>
<evidence type="ECO:0000313" key="3">
    <source>
        <dbReference type="Proteomes" id="UP001212189"/>
    </source>
</evidence>
<dbReference type="RefSeq" id="WP_269817130.1">
    <property type="nucleotide sequence ID" value="NZ_CP114976.1"/>
</dbReference>
<dbReference type="PROSITE" id="PS51273">
    <property type="entry name" value="GATASE_TYPE_1"/>
    <property type="match status" value="1"/>
</dbReference>
<dbReference type="InterPro" id="IPR029062">
    <property type="entry name" value="Class_I_gatase-like"/>
</dbReference>
<organism evidence="2 3">
    <name type="scientific">Denitrificimonas caeni</name>
    <dbReference type="NCBI Taxonomy" id="521720"/>
    <lineage>
        <taxon>Bacteria</taxon>
        <taxon>Pseudomonadati</taxon>
        <taxon>Pseudomonadota</taxon>
        <taxon>Gammaproteobacteria</taxon>
        <taxon>Pseudomonadales</taxon>
        <taxon>Pseudomonadaceae</taxon>
        <taxon>Denitrificimonas</taxon>
    </lineage>
</organism>
<dbReference type="Proteomes" id="UP001212189">
    <property type="component" value="Chromosome"/>
</dbReference>
<dbReference type="InterPro" id="IPR044992">
    <property type="entry name" value="ChyE-like"/>
</dbReference>
<dbReference type="Pfam" id="PF00117">
    <property type="entry name" value="GATase"/>
    <property type="match status" value="1"/>
</dbReference>
<dbReference type="PANTHER" id="PTHR42695:SF5">
    <property type="entry name" value="GLUTAMINE AMIDOTRANSFERASE YLR126C-RELATED"/>
    <property type="match status" value="1"/>
</dbReference>
<feature type="domain" description="Glutamine amidotransferase" evidence="1">
    <location>
        <begin position="45"/>
        <end position="190"/>
    </location>
</feature>
<dbReference type="CDD" id="cd01741">
    <property type="entry name" value="GATase1_1"/>
    <property type="match status" value="1"/>
</dbReference>
<name>A0AAE9VL22_9GAMM</name>
<dbReference type="GO" id="GO:0005829">
    <property type="term" value="C:cytosol"/>
    <property type="evidence" value="ECO:0007669"/>
    <property type="project" value="TreeGrafter"/>
</dbReference>